<dbReference type="Pfam" id="PF17045">
    <property type="entry name" value="CEP63"/>
    <property type="match status" value="1"/>
</dbReference>
<evidence type="ECO:0000256" key="1">
    <source>
        <dbReference type="SAM" id="Coils"/>
    </source>
</evidence>
<accession>A0A8T0DJT6</accession>
<evidence type="ECO:0000313" key="3">
    <source>
        <dbReference type="EMBL" id="KAF8566997.1"/>
    </source>
</evidence>
<name>A0A8T0DJT6_9TREM</name>
<dbReference type="InterPro" id="IPR031470">
    <property type="entry name" value="CEP63/Deup1_N"/>
</dbReference>
<evidence type="ECO:0000313" key="4">
    <source>
        <dbReference type="Proteomes" id="UP000699462"/>
    </source>
</evidence>
<reference evidence="3 4" key="1">
    <citation type="submission" date="2019-07" db="EMBL/GenBank/DDBJ databases">
        <title>Annotation for the trematode Paragonimus westermani.</title>
        <authorList>
            <person name="Choi Y.-J."/>
        </authorList>
    </citation>
    <scope>NUCLEOTIDE SEQUENCE [LARGE SCALE GENOMIC DNA]</scope>
    <source>
        <strain evidence="3">180907_Pwestermani</strain>
    </source>
</reference>
<dbReference type="EMBL" id="JTDF01004316">
    <property type="protein sequence ID" value="KAF8566997.1"/>
    <property type="molecule type" value="Genomic_DNA"/>
</dbReference>
<dbReference type="Proteomes" id="UP000699462">
    <property type="component" value="Unassembled WGS sequence"/>
</dbReference>
<organism evidence="3 4">
    <name type="scientific">Paragonimus westermani</name>
    <dbReference type="NCBI Taxonomy" id="34504"/>
    <lineage>
        <taxon>Eukaryota</taxon>
        <taxon>Metazoa</taxon>
        <taxon>Spiralia</taxon>
        <taxon>Lophotrochozoa</taxon>
        <taxon>Platyhelminthes</taxon>
        <taxon>Trematoda</taxon>
        <taxon>Digenea</taxon>
        <taxon>Plagiorchiida</taxon>
        <taxon>Troglotremata</taxon>
        <taxon>Troglotrematidae</taxon>
        <taxon>Paragonimus</taxon>
    </lineage>
</organism>
<feature type="domain" description="CEP63/Deup1 N-terminal" evidence="2">
    <location>
        <begin position="19"/>
        <end position="121"/>
    </location>
</feature>
<sequence>MSVGLKNFKFLLPHLPEFEGELQDLLLEIDKLIERKKSEWENELKCLEDQLNKKMRENQKLQEKITLKEKELETAFKTIQSFEGRISNGDSEKKLDDLKSSVNRMIKNYEVIQKKFQRKLTFEREQNARTLRIFEEDKSHLLSELSSLRYGHFMIQPINRRVFEVKILV</sequence>
<keyword evidence="1" id="KW-0175">Coiled coil</keyword>
<dbReference type="OrthoDB" id="6277088at2759"/>
<protein>
    <recommendedName>
        <fullName evidence="2">CEP63/Deup1 N-terminal domain-containing protein</fullName>
    </recommendedName>
</protein>
<evidence type="ECO:0000259" key="2">
    <source>
        <dbReference type="Pfam" id="PF17045"/>
    </source>
</evidence>
<feature type="coiled-coil region" evidence="1">
    <location>
        <begin position="15"/>
        <end position="115"/>
    </location>
</feature>
<proteinExistence type="predicted"/>
<gene>
    <name evidence="3" type="ORF">P879_09273</name>
</gene>
<keyword evidence="4" id="KW-1185">Reference proteome</keyword>
<dbReference type="AlphaFoldDB" id="A0A8T0DJT6"/>
<comment type="caution">
    <text evidence="3">The sequence shown here is derived from an EMBL/GenBank/DDBJ whole genome shotgun (WGS) entry which is preliminary data.</text>
</comment>